<sequence length="383" mass="42700">MNIKMAMNVTNTTTSSGLDQSLKIQTTDSRQVDEAGTTKTHWTNNNWTTYNGYYHDHISVKAVINKLRMWSVGKGFKADKKVEKILNRVVGWGKETFNSVMKNQVGVEHINGDSYAEIITTDEEPIKPNGSNLLNLKPLNPSNVGHVINSQGMLEGYKYKLSDGREKPLRLDQVFHLCLNRTANEIHGTGDIQALTTFLDKIKQLDEDMAVMFHRFVVPLVIWSLNTDNTTAMATFKTQEKSAWNTGDNLIIPDTAVKFELLEAGKGVGKIINPIEWRNKWTEEVIKGGGVPALIMAIEAGTTEASSKMVYLAWQQVIEDAQLTLEEQVKAQLGLEIKYEFPARIEENLGEDEGKDGGINTTKKSEVEITTKGAETSTTKPPK</sequence>
<dbReference type="EMBL" id="MT144861">
    <property type="protein sequence ID" value="QJI00575.1"/>
    <property type="molecule type" value="Genomic_DNA"/>
</dbReference>
<name>A0A6H1ZVJ3_9ZZZZ</name>
<accession>A0A6H1ZVJ3</accession>
<dbReference type="EMBL" id="MT144250">
    <property type="protein sequence ID" value="QJA51285.1"/>
    <property type="molecule type" value="Genomic_DNA"/>
</dbReference>
<dbReference type="AlphaFoldDB" id="A0A6H1ZVJ3"/>
<evidence type="ECO:0000313" key="3">
    <source>
        <dbReference type="EMBL" id="QJI00575.1"/>
    </source>
</evidence>
<feature type="region of interest" description="Disordered" evidence="1">
    <location>
        <begin position="347"/>
        <end position="383"/>
    </location>
</feature>
<reference evidence="2" key="1">
    <citation type="submission" date="2020-03" db="EMBL/GenBank/DDBJ databases">
        <title>The deep terrestrial virosphere.</title>
        <authorList>
            <person name="Holmfeldt K."/>
            <person name="Nilsson E."/>
            <person name="Simone D."/>
            <person name="Lopez-Fernandez M."/>
            <person name="Wu X."/>
            <person name="de Brujin I."/>
            <person name="Lundin D."/>
            <person name="Andersson A."/>
            <person name="Bertilsson S."/>
            <person name="Dopson M."/>
        </authorList>
    </citation>
    <scope>NUCLEOTIDE SEQUENCE</scope>
    <source>
        <strain evidence="2">TM448A02060</strain>
        <strain evidence="3">TM448B01994</strain>
    </source>
</reference>
<feature type="compositionally biased region" description="Polar residues" evidence="1">
    <location>
        <begin position="373"/>
        <end position="383"/>
    </location>
</feature>
<proteinExistence type="predicted"/>
<protein>
    <recommendedName>
        <fullName evidence="4">Portal protein</fullName>
    </recommendedName>
</protein>
<evidence type="ECO:0000256" key="1">
    <source>
        <dbReference type="SAM" id="MobiDB-lite"/>
    </source>
</evidence>
<evidence type="ECO:0008006" key="4">
    <source>
        <dbReference type="Google" id="ProtNLM"/>
    </source>
</evidence>
<organism evidence="2">
    <name type="scientific">viral metagenome</name>
    <dbReference type="NCBI Taxonomy" id="1070528"/>
    <lineage>
        <taxon>unclassified sequences</taxon>
        <taxon>metagenomes</taxon>
        <taxon>organismal metagenomes</taxon>
    </lineage>
</organism>
<evidence type="ECO:0000313" key="2">
    <source>
        <dbReference type="EMBL" id="QJA51285.1"/>
    </source>
</evidence>
<gene>
    <name evidence="2" type="ORF">TM448A02060_0017</name>
    <name evidence="3" type="ORF">TM448B01994_0018</name>
</gene>